<keyword evidence="1" id="KW-0472">Membrane</keyword>
<evidence type="ECO:0000313" key="2">
    <source>
        <dbReference type="EMBL" id="SEW25307.1"/>
    </source>
</evidence>
<dbReference type="AlphaFoldDB" id="A0A1I0QEG5"/>
<dbReference type="RefSeq" id="WP_089892334.1">
    <property type="nucleotide sequence ID" value="NZ_FOJG01000001.1"/>
</dbReference>
<feature type="transmembrane region" description="Helical" evidence="1">
    <location>
        <begin position="64"/>
        <end position="84"/>
    </location>
</feature>
<sequence length="179" mass="20505">MDPLKAAWDATPAPHRTITDLQGIIRKHTSPVLKRIRTQMIIEAIGYVAFLLVYYDFFDGDKKPFYLNALLVFSVACMLANNVIGYRMATHPGEENNLLDHMRQKLRAIRIYAAWAICTKVLGFAGVMTFLLAGIQWNGSKYATLFALALIMAMQVYANWKIWRGRIKHIRQTVEELSR</sequence>
<evidence type="ECO:0000256" key="1">
    <source>
        <dbReference type="SAM" id="Phobius"/>
    </source>
</evidence>
<keyword evidence="3" id="KW-1185">Reference proteome</keyword>
<organism evidence="2 3">
    <name type="scientific">Chitinophaga arvensicola</name>
    <dbReference type="NCBI Taxonomy" id="29529"/>
    <lineage>
        <taxon>Bacteria</taxon>
        <taxon>Pseudomonadati</taxon>
        <taxon>Bacteroidota</taxon>
        <taxon>Chitinophagia</taxon>
        <taxon>Chitinophagales</taxon>
        <taxon>Chitinophagaceae</taxon>
        <taxon>Chitinophaga</taxon>
    </lineage>
</organism>
<feature type="transmembrane region" description="Helical" evidence="1">
    <location>
        <begin position="40"/>
        <end position="58"/>
    </location>
</feature>
<protein>
    <submittedName>
        <fullName evidence="2">Uncharacterized protein</fullName>
    </submittedName>
</protein>
<dbReference type="EMBL" id="FOJG01000001">
    <property type="protein sequence ID" value="SEW25307.1"/>
    <property type="molecule type" value="Genomic_DNA"/>
</dbReference>
<keyword evidence="1" id="KW-0812">Transmembrane</keyword>
<dbReference type="STRING" id="29529.SAMN04488122_1407"/>
<reference evidence="3" key="1">
    <citation type="submission" date="2016-10" db="EMBL/GenBank/DDBJ databases">
        <authorList>
            <person name="Varghese N."/>
            <person name="Submissions S."/>
        </authorList>
    </citation>
    <scope>NUCLEOTIDE SEQUENCE [LARGE SCALE GENOMIC DNA]</scope>
    <source>
        <strain evidence="3">DSM 3695</strain>
    </source>
</reference>
<feature type="transmembrane region" description="Helical" evidence="1">
    <location>
        <begin position="142"/>
        <end position="160"/>
    </location>
</feature>
<name>A0A1I0QEG5_9BACT</name>
<evidence type="ECO:0000313" key="3">
    <source>
        <dbReference type="Proteomes" id="UP000199310"/>
    </source>
</evidence>
<dbReference type="OrthoDB" id="954677at2"/>
<accession>A0A1I0QEG5</accession>
<dbReference type="Proteomes" id="UP000199310">
    <property type="component" value="Unassembled WGS sequence"/>
</dbReference>
<proteinExistence type="predicted"/>
<feature type="transmembrane region" description="Helical" evidence="1">
    <location>
        <begin position="112"/>
        <end position="136"/>
    </location>
</feature>
<gene>
    <name evidence="2" type="ORF">SAMN04488122_1407</name>
</gene>
<keyword evidence="1" id="KW-1133">Transmembrane helix</keyword>